<name>A0ABR9EGA7_9GAMM</name>
<accession>A0ABR9EGA7</accession>
<evidence type="ECO:0000313" key="4">
    <source>
        <dbReference type="Proteomes" id="UP000615755"/>
    </source>
</evidence>
<keyword evidence="1" id="KW-0472">Membrane</keyword>
<keyword evidence="1" id="KW-1003">Cell membrane</keyword>
<dbReference type="SMART" id="SM01234">
    <property type="entry name" value="Haemolytic"/>
    <property type="match status" value="1"/>
</dbReference>
<dbReference type="Pfam" id="PF01809">
    <property type="entry name" value="YidD"/>
    <property type="match status" value="1"/>
</dbReference>
<organism evidence="3 4">
    <name type="scientific">Pseudoalteromonas aurantia 208</name>
    <dbReference type="NCBI Taxonomy" id="1314867"/>
    <lineage>
        <taxon>Bacteria</taxon>
        <taxon>Pseudomonadati</taxon>
        <taxon>Pseudomonadota</taxon>
        <taxon>Gammaproteobacteria</taxon>
        <taxon>Alteromonadales</taxon>
        <taxon>Pseudoalteromonadaceae</taxon>
        <taxon>Pseudoalteromonas</taxon>
    </lineage>
</organism>
<sequence length="99" mass="11207">MAMIIKVLKPWFTILLDAPKRIFILLIKGYQHFISPMLGPHCRFNPTCSSYAIQAINCHGLLKGSWFAVKRILKCHPLSAGGDDPVPEKSTQVKHQHEK</sequence>
<dbReference type="EMBL" id="AQGV01000014">
    <property type="protein sequence ID" value="MBE0370020.1"/>
    <property type="molecule type" value="Genomic_DNA"/>
</dbReference>
<evidence type="ECO:0000256" key="1">
    <source>
        <dbReference type="HAMAP-Rule" id="MF_00386"/>
    </source>
</evidence>
<dbReference type="InterPro" id="IPR002696">
    <property type="entry name" value="Membr_insert_effic_factor_YidD"/>
</dbReference>
<comment type="similarity">
    <text evidence="1">Belongs to the UPF0161 family.</text>
</comment>
<dbReference type="PANTHER" id="PTHR33383:SF1">
    <property type="entry name" value="MEMBRANE PROTEIN INSERTION EFFICIENCY FACTOR-RELATED"/>
    <property type="match status" value="1"/>
</dbReference>
<keyword evidence="4" id="KW-1185">Reference proteome</keyword>
<evidence type="ECO:0000256" key="2">
    <source>
        <dbReference type="SAM" id="MobiDB-lite"/>
    </source>
</evidence>
<protein>
    <recommendedName>
        <fullName evidence="1">Putative membrane protein insertion efficiency factor</fullName>
    </recommendedName>
</protein>
<dbReference type="NCBIfam" id="TIGR00278">
    <property type="entry name" value="membrane protein insertion efficiency factor YidD"/>
    <property type="match status" value="1"/>
</dbReference>
<dbReference type="PANTHER" id="PTHR33383">
    <property type="entry name" value="MEMBRANE PROTEIN INSERTION EFFICIENCY FACTOR-RELATED"/>
    <property type="match status" value="1"/>
</dbReference>
<comment type="subcellular location">
    <subcellularLocation>
        <location evidence="1">Cell membrane</location>
        <topology evidence="1">Peripheral membrane protein</topology>
        <orientation evidence="1">Cytoplasmic side</orientation>
    </subcellularLocation>
</comment>
<comment type="function">
    <text evidence="1">Could be involved in insertion of integral membrane proteins into the membrane.</text>
</comment>
<feature type="region of interest" description="Disordered" evidence="2">
    <location>
        <begin position="77"/>
        <end position="99"/>
    </location>
</feature>
<dbReference type="Proteomes" id="UP000615755">
    <property type="component" value="Unassembled WGS sequence"/>
</dbReference>
<gene>
    <name evidence="3" type="ORF">PAUR_a4643</name>
</gene>
<evidence type="ECO:0000313" key="3">
    <source>
        <dbReference type="EMBL" id="MBE0370020.1"/>
    </source>
</evidence>
<comment type="caution">
    <text evidence="3">The sequence shown here is derived from an EMBL/GenBank/DDBJ whole genome shotgun (WGS) entry which is preliminary data.</text>
</comment>
<reference evidence="3 4" key="1">
    <citation type="submission" date="2015-03" db="EMBL/GenBank/DDBJ databases">
        <title>Genome sequence of Pseudoalteromonas aurantia.</title>
        <authorList>
            <person name="Xie B.-B."/>
            <person name="Rong J.-C."/>
            <person name="Qin Q.-L."/>
            <person name="Zhang Y.-Z."/>
        </authorList>
    </citation>
    <scope>NUCLEOTIDE SEQUENCE [LARGE SCALE GENOMIC DNA]</scope>
    <source>
        <strain evidence="3 4">208</strain>
    </source>
</reference>
<proteinExistence type="inferred from homology"/>
<dbReference type="HAMAP" id="MF_00386">
    <property type="entry name" value="UPF0161_YidD"/>
    <property type="match status" value="1"/>
</dbReference>